<evidence type="ECO:0000256" key="3">
    <source>
        <dbReference type="ARBA" id="ARBA00023157"/>
    </source>
</evidence>
<dbReference type="InterPro" id="IPR036179">
    <property type="entry name" value="Ig-like_dom_sf"/>
</dbReference>
<feature type="domain" description="Ig-like" evidence="5">
    <location>
        <begin position="207"/>
        <end position="297"/>
    </location>
</feature>
<dbReference type="PROSITE" id="PS50835">
    <property type="entry name" value="IG_LIKE"/>
    <property type="match status" value="2"/>
</dbReference>
<gene>
    <name evidence="7" type="primary">LOC106470541</name>
</gene>
<dbReference type="GeneID" id="106470541"/>
<sequence length="299" mass="33462">MYIPHGRHDSLTKNYTELQQDKIIKVSFLIRVFPGTKDGEPFDTALFGERIIQHRGIGTLYFSKPLATDEGIYQCFAKNYYGISLSNSISLRKSELHFFPLEKPKVVDVVEGSLLSLKCDPPKGHPKPAVFWMIQPNSGEPRSINSSRVSVDPEGGLHFSNVTKEDALDDAVYACIVSSLFRSELKVGNRRKINVIPREIKGPIFQPPVKQYVSPSKITVLEGDKLELTCIYGGTPIPTVKWYFTKKGLISRERLDKPVKIDKTFLIKSVDSDSEGSYQCVADNGVGSEQIYSITVTVE</sequence>
<dbReference type="PANTHER" id="PTHR12231:SF253">
    <property type="entry name" value="DPR-INTERACTING PROTEIN ETA, ISOFORM B-RELATED"/>
    <property type="match status" value="1"/>
</dbReference>
<dbReference type="RefSeq" id="XP_013786554.1">
    <property type="nucleotide sequence ID" value="XM_013931100.2"/>
</dbReference>
<dbReference type="InterPro" id="IPR051170">
    <property type="entry name" value="Neural/epithelial_adhesion"/>
</dbReference>
<proteinExistence type="predicted"/>
<dbReference type="InterPro" id="IPR003599">
    <property type="entry name" value="Ig_sub"/>
</dbReference>
<keyword evidence="2" id="KW-0677">Repeat</keyword>
<keyword evidence="1" id="KW-0732">Signal</keyword>
<evidence type="ECO:0000256" key="1">
    <source>
        <dbReference type="ARBA" id="ARBA00022729"/>
    </source>
</evidence>
<keyword evidence="6" id="KW-1185">Reference proteome</keyword>
<dbReference type="InterPro" id="IPR013783">
    <property type="entry name" value="Ig-like_fold"/>
</dbReference>
<dbReference type="SUPFAM" id="SSF48726">
    <property type="entry name" value="Immunoglobulin"/>
    <property type="match status" value="3"/>
</dbReference>
<dbReference type="PANTHER" id="PTHR12231">
    <property type="entry name" value="CTX-RELATED TYPE I TRANSMEMBRANE PROTEIN"/>
    <property type="match status" value="1"/>
</dbReference>
<dbReference type="Pfam" id="PF13927">
    <property type="entry name" value="Ig_3"/>
    <property type="match status" value="1"/>
</dbReference>
<reference evidence="7" key="1">
    <citation type="submission" date="2025-08" db="UniProtKB">
        <authorList>
            <consortium name="RefSeq"/>
        </authorList>
    </citation>
    <scope>IDENTIFICATION</scope>
    <source>
        <tissue evidence="7">Muscle</tissue>
    </source>
</reference>
<dbReference type="Gene3D" id="2.60.40.10">
    <property type="entry name" value="Immunoglobulins"/>
    <property type="match status" value="3"/>
</dbReference>
<evidence type="ECO:0000259" key="5">
    <source>
        <dbReference type="PROSITE" id="PS50835"/>
    </source>
</evidence>
<dbReference type="SMART" id="SM00408">
    <property type="entry name" value="IGc2"/>
    <property type="match status" value="2"/>
</dbReference>
<dbReference type="Proteomes" id="UP000694941">
    <property type="component" value="Unplaced"/>
</dbReference>
<dbReference type="SMART" id="SM00409">
    <property type="entry name" value="IG"/>
    <property type="match status" value="2"/>
</dbReference>
<name>A0ABM1BQ78_LIMPO</name>
<accession>A0ABM1BQ78</accession>
<evidence type="ECO:0000313" key="7">
    <source>
        <dbReference type="RefSeq" id="XP_013786554.1"/>
    </source>
</evidence>
<protein>
    <submittedName>
        <fullName evidence="7">Neuroglian-like</fullName>
    </submittedName>
</protein>
<keyword evidence="4" id="KW-0393">Immunoglobulin domain</keyword>
<keyword evidence="3" id="KW-1015">Disulfide bond</keyword>
<dbReference type="InterPro" id="IPR003598">
    <property type="entry name" value="Ig_sub2"/>
</dbReference>
<organism evidence="6 7">
    <name type="scientific">Limulus polyphemus</name>
    <name type="common">Atlantic horseshoe crab</name>
    <dbReference type="NCBI Taxonomy" id="6850"/>
    <lineage>
        <taxon>Eukaryota</taxon>
        <taxon>Metazoa</taxon>
        <taxon>Ecdysozoa</taxon>
        <taxon>Arthropoda</taxon>
        <taxon>Chelicerata</taxon>
        <taxon>Merostomata</taxon>
        <taxon>Xiphosura</taxon>
        <taxon>Limulidae</taxon>
        <taxon>Limulus</taxon>
    </lineage>
</organism>
<feature type="domain" description="Ig-like" evidence="5">
    <location>
        <begin position="100"/>
        <end position="194"/>
    </location>
</feature>
<evidence type="ECO:0000256" key="2">
    <source>
        <dbReference type="ARBA" id="ARBA00022737"/>
    </source>
</evidence>
<evidence type="ECO:0000256" key="4">
    <source>
        <dbReference type="ARBA" id="ARBA00023319"/>
    </source>
</evidence>
<evidence type="ECO:0000313" key="6">
    <source>
        <dbReference type="Proteomes" id="UP000694941"/>
    </source>
</evidence>
<dbReference type="InterPro" id="IPR007110">
    <property type="entry name" value="Ig-like_dom"/>
</dbReference>